<reference evidence="1 2" key="1">
    <citation type="journal article" date="2019" name="Int. J. Syst. Evol. Microbiol.">
        <title>The Global Catalogue of Microorganisms (GCM) 10K type strain sequencing project: providing services to taxonomists for standard genome sequencing and annotation.</title>
        <authorList>
            <consortium name="The Broad Institute Genomics Platform"/>
            <consortium name="The Broad Institute Genome Sequencing Center for Infectious Disease"/>
            <person name="Wu L."/>
            <person name="Ma J."/>
        </authorList>
    </citation>
    <scope>NUCLEOTIDE SEQUENCE [LARGE SCALE GENOMIC DNA]</scope>
    <source>
        <strain evidence="1 2">JCM 13002</strain>
    </source>
</reference>
<evidence type="ECO:0000313" key="1">
    <source>
        <dbReference type="EMBL" id="GAA1127707.1"/>
    </source>
</evidence>
<dbReference type="EMBL" id="BAAALD010000173">
    <property type="protein sequence ID" value="GAA1127707.1"/>
    <property type="molecule type" value="Genomic_DNA"/>
</dbReference>
<proteinExistence type="predicted"/>
<comment type="caution">
    <text evidence="1">The sequence shown here is derived from an EMBL/GenBank/DDBJ whole genome shotgun (WGS) entry which is preliminary data.</text>
</comment>
<dbReference type="Proteomes" id="UP001499987">
    <property type="component" value="Unassembled WGS sequence"/>
</dbReference>
<organism evidence="1 2">
    <name type="scientific">Kitasatospora arboriphila</name>
    <dbReference type="NCBI Taxonomy" id="258052"/>
    <lineage>
        <taxon>Bacteria</taxon>
        <taxon>Bacillati</taxon>
        <taxon>Actinomycetota</taxon>
        <taxon>Actinomycetes</taxon>
        <taxon>Kitasatosporales</taxon>
        <taxon>Streptomycetaceae</taxon>
        <taxon>Kitasatospora</taxon>
    </lineage>
</organism>
<protein>
    <submittedName>
        <fullName evidence="1">Uncharacterized protein</fullName>
    </submittedName>
</protein>
<sequence length="41" mass="4865">MGTWPDVPALQIYERLRDPRVRGVATLHYTWNGRNRRLVTV</sequence>
<keyword evidence="2" id="KW-1185">Reference proteome</keyword>
<accession>A0ABN1U8G9</accession>
<gene>
    <name evidence="1" type="ORF">GCM10009663_76930</name>
</gene>
<evidence type="ECO:0000313" key="2">
    <source>
        <dbReference type="Proteomes" id="UP001499987"/>
    </source>
</evidence>
<name>A0ABN1U8G9_9ACTN</name>